<gene>
    <name evidence="2" type="ORF">KL86APRO_20193</name>
</gene>
<dbReference type="SUPFAM" id="SSF75708">
    <property type="entry name" value="Chemotaxis phosphatase CheZ"/>
    <property type="match status" value="1"/>
</dbReference>
<feature type="region of interest" description="Disordered" evidence="1">
    <location>
        <begin position="150"/>
        <end position="198"/>
    </location>
</feature>
<dbReference type="GO" id="GO:0003824">
    <property type="term" value="F:catalytic activity"/>
    <property type="evidence" value="ECO:0007669"/>
    <property type="project" value="InterPro"/>
</dbReference>
<reference evidence="2" key="1">
    <citation type="submission" date="2016-04" db="EMBL/GenBank/DDBJ databases">
        <authorList>
            <person name="Evans L.H."/>
            <person name="Alamgir A."/>
            <person name="Owens N."/>
            <person name="Weber N.D."/>
            <person name="Virtaneva K."/>
            <person name="Barbian K."/>
            <person name="Babar A."/>
            <person name="Rosenke K."/>
        </authorList>
    </citation>
    <scope>NUCLEOTIDE SEQUENCE</scope>
    <source>
        <strain evidence="2">86</strain>
    </source>
</reference>
<name>A0A212KIG6_9PROT</name>
<dbReference type="Pfam" id="PF04344">
    <property type="entry name" value="CheZ"/>
    <property type="match status" value="1"/>
</dbReference>
<proteinExistence type="predicted"/>
<dbReference type="AlphaFoldDB" id="A0A212KIG6"/>
<dbReference type="EMBL" id="FLUO01000002">
    <property type="protein sequence ID" value="SBW11442.1"/>
    <property type="molecule type" value="Genomic_DNA"/>
</dbReference>
<dbReference type="GO" id="GO:0009288">
    <property type="term" value="C:bacterial-type flagellum"/>
    <property type="evidence" value="ECO:0007669"/>
    <property type="project" value="InterPro"/>
</dbReference>
<accession>A0A212KIG6</accession>
<dbReference type="GO" id="GO:0050920">
    <property type="term" value="P:regulation of chemotaxis"/>
    <property type="evidence" value="ECO:0007669"/>
    <property type="project" value="InterPro"/>
</dbReference>
<dbReference type="InterPro" id="IPR007439">
    <property type="entry name" value="Chemotax_Pase_CheZ"/>
</dbReference>
<protein>
    <submittedName>
        <fullName evidence="2">Chemotaxis protein</fullName>
    </submittedName>
</protein>
<sequence>MSNQEVDILKHELVGLFEHIQKIRREIAAIRRPGESGDRFDQMSDELDAIVDHTEAATNTIMENVEAIGAAVDQARAGTKEPAVHEALGRVDDHVGEIFTACSFQDITGQRITKVVRSLKFVEERVNALIGMWGRDALAQVQPVEEGGKTGDAALLNGPQLAGEGVSQDDVDRLLNGGDMQAASSGASSQDDIDKLFP</sequence>
<dbReference type="Gene3D" id="1.10.287.500">
    <property type="entry name" value="Helix hairpin bin"/>
    <property type="match status" value="2"/>
</dbReference>
<evidence type="ECO:0000256" key="1">
    <source>
        <dbReference type="SAM" id="MobiDB-lite"/>
    </source>
</evidence>
<evidence type="ECO:0000313" key="2">
    <source>
        <dbReference type="EMBL" id="SBW11442.1"/>
    </source>
</evidence>
<feature type="compositionally biased region" description="Low complexity" evidence="1">
    <location>
        <begin position="177"/>
        <end position="190"/>
    </location>
</feature>
<organism evidence="2">
    <name type="scientific">uncultured Alphaproteobacteria bacterium</name>
    <dbReference type="NCBI Taxonomy" id="91750"/>
    <lineage>
        <taxon>Bacteria</taxon>
        <taxon>Pseudomonadati</taxon>
        <taxon>Pseudomonadota</taxon>
        <taxon>Alphaproteobacteria</taxon>
        <taxon>environmental samples</taxon>
    </lineage>
</organism>